<dbReference type="AlphaFoldDB" id="A0A8K0CKL5"/>
<organism evidence="2 3">
    <name type="scientific">Ignelater luminosus</name>
    <name type="common">Cucubano</name>
    <name type="synonym">Pyrophorus luminosus</name>
    <dbReference type="NCBI Taxonomy" id="2038154"/>
    <lineage>
        <taxon>Eukaryota</taxon>
        <taxon>Metazoa</taxon>
        <taxon>Ecdysozoa</taxon>
        <taxon>Arthropoda</taxon>
        <taxon>Hexapoda</taxon>
        <taxon>Insecta</taxon>
        <taxon>Pterygota</taxon>
        <taxon>Neoptera</taxon>
        <taxon>Endopterygota</taxon>
        <taxon>Coleoptera</taxon>
        <taxon>Polyphaga</taxon>
        <taxon>Elateriformia</taxon>
        <taxon>Elateroidea</taxon>
        <taxon>Elateridae</taxon>
        <taxon>Agrypninae</taxon>
        <taxon>Pyrophorini</taxon>
        <taxon>Ignelater</taxon>
    </lineage>
</organism>
<accession>A0A8K0CKL5</accession>
<feature type="transmembrane region" description="Helical" evidence="1">
    <location>
        <begin position="88"/>
        <end position="109"/>
    </location>
</feature>
<proteinExistence type="predicted"/>
<dbReference type="OrthoDB" id="10255969at2759"/>
<evidence type="ECO:0000313" key="3">
    <source>
        <dbReference type="Proteomes" id="UP000801492"/>
    </source>
</evidence>
<dbReference type="EMBL" id="VTPC01071739">
    <property type="protein sequence ID" value="KAF2889010.1"/>
    <property type="molecule type" value="Genomic_DNA"/>
</dbReference>
<comment type="caution">
    <text evidence="2">The sequence shown here is derived from an EMBL/GenBank/DDBJ whole genome shotgun (WGS) entry which is preliminary data.</text>
</comment>
<evidence type="ECO:0000313" key="2">
    <source>
        <dbReference type="EMBL" id="KAF2889010.1"/>
    </source>
</evidence>
<sequence length="268" mass="30577">MKVGASHDEKVNSDSNQNIIHERQSLVNGHENKSFLISNASTETLNNNLEVSETKLTMEKQLLSGWQLWRNQFTAMFLKYSLSILRSWLLYVIHNLIAVSFLALTIVVVRNKGFNDELPKLKVDLNAYNDPITVLTRTNVNNVYAKSYIDMLKSNENAYINWENGDMSIKMRNETERNPGGVRVRYITGASFENNDIYAYFNNDPYHSPPLSLQMVFNAILKAEVSTKHSIQMFNHPLPFSAITKVSLIDLATSNFSKCTLSSHHILK</sequence>
<name>A0A8K0CKL5_IGNLU</name>
<dbReference type="Proteomes" id="UP000801492">
    <property type="component" value="Unassembled WGS sequence"/>
</dbReference>
<keyword evidence="1" id="KW-0812">Transmembrane</keyword>
<keyword evidence="1" id="KW-1133">Transmembrane helix</keyword>
<keyword evidence="3" id="KW-1185">Reference proteome</keyword>
<protein>
    <submittedName>
        <fullName evidence="2">Uncharacterized protein</fullName>
    </submittedName>
</protein>
<feature type="non-terminal residue" evidence="2">
    <location>
        <position position="268"/>
    </location>
</feature>
<gene>
    <name evidence="2" type="ORF">ILUMI_17163</name>
</gene>
<reference evidence="2" key="1">
    <citation type="submission" date="2019-08" db="EMBL/GenBank/DDBJ databases">
        <title>The genome of the North American firefly Photinus pyralis.</title>
        <authorList>
            <consortium name="Photinus pyralis genome working group"/>
            <person name="Fallon T.R."/>
            <person name="Sander Lower S.E."/>
            <person name="Weng J.-K."/>
        </authorList>
    </citation>
    <scope>NUCLEOTIDE SEQUENCE</scope>
    <source>
        <strain evidence="2">TRF0915ILg1</strain>
        <tissue evidence="2">Whole body</tissue>
    </source>
</reference>
<keyword evidence="1" id="KW-0472">Membrane</keyword>
<evidence type="ECO:0000256" key="1">
    <source>
        <dbReference type="SAM" id="Phobius"/>
    </source>
</evidence>